<evidence type="ECO:0000313" key="1">
    <source>
        <dbReference type="EMBL" id="MFC4363062.1"/>
    </source>
</evidence>
<dbReference type="Pfam" id="PF20043">
    <property type="entry name" value="DUF6445"/>
    <property type="match status" value="1"/>
</dbReference>
<name>A0ABV8V7F1_9GAMM</name>
<organism evidence="1 2">
    <name type="scientific">Simiduia curdlanivorans</name>
    <dbReference type="NCBI Taxonomy" id="1492769"/>
    <lineage>
        <taxon>Bacteria</taxon>
        <taxon>Pseudomonadati</taxon>
        <taxon>Pseudomonadota</taxon>
        <taxon>Gammaproteobacteria</taxon>
        <taxon>Cellvibrionales</taxon>
        <taxon>Cellvibrionaceae</taxon>
        <taxon>Simiduia</taxon>
    </lineage>
</organism>
<dbReference type="InterPro" id="IPR045617">
    <property type="entry name" value="DUF6445"/>
</dbReference>
<proteinExistence type="predicted"/>
<accession>A0ABV8V7F1</accession>
<comment type="caution">
    <text evidence="1">The sequence shown here is derived from an EMBL/GenBank/DDBJ whole genome shotgun (WGS) entry which is preliminary data.</text>
</comment>
<reference evidence="2" key="1">
    <citation type="journal article" date="2019" name="Int. J. Syst. Evol. Microbiol.">
        <title>The Global Catalogue of Microorganisms (GCM) 10K type strain sequencing project: providing services to taxonomists for standard genome sequencing and annotation.</title>
        <authorList>
            <consortium name="The Broad Institute Genomics Platform"/>
            <consortium name="The Broad Institute Genome Sequencing Center for Infectious Disease"/>
            <person name="Wu L."/>
            <person name="Ma J."/>
        </authorList>
    </citation>
    <scope>NUCLEOTIDE SEQUENCE [LARGE SCALE GENOMIC DNA]</scope>
    <source>
        <strain evidence="2">CECT 8570</strain>
    </source>
</reference>
<dbReference type="Proteomes" id="UP001595840">
    <property type="component" value="Unassembled WGS sequence"/>
</dbReference>
<sequence length="252" mass="27888">MFDSAAPVLNASLRAKCTAVGRELTPVMVIDDCLADPGSLVEFAALTKRNVEHQIETLHPVFKKESGSFYPGRRCPLPESFGLVLLQQLAPLLCNGFARGRDVQFEPLVANLSLADVKREHLRPIQSLPHFDDVRSDQLALVLYLFNGDLGGTGFYRHISTGFERITRPRLAEYAPKLKAEAMAHREILGRYMGRENALFAPTNYVEPAFNRAVIYPSNCLHSGVLNNAVDYSLCANGGRLTANMLILCNEV</sequence>
<evidence type="ECO:0000313" key="2">
    <source>
        <dbReference type="Proteomes" id="UP001595840"/>
    </source>
</evidence>
<gene>
    <name evidence="1" type="ORF">ACFOX3_12165</name>
</gene>
<protein>
    <submittedName>
        <fullName evidence="1">DUF6445 family protein</fullName>
    </submittedName>
</protein>
<dbReference type="EMBL" id="JBHSCX010000015">
    <property type="protein sequence ID" value="MFC4363062.1"/>
    <property type="molecule type" value="Genomic_DNA"/>
</dbReference>
<dbReference type="RefSeq" id="WP_290265195.1">
    <property type="nucleotide sequence ID" value="NZ_JAUFQG010000006.1"/>
</dbReference>
<keyword evidence="2" id="KW-1185">Reference proteome</keyword>